<sequence>MKLSSREKEDEYYLFNSITNNYTINYVTDEDEDDVGNKVSEFTGVSNEGGDYYRWKNDDTYPIFLSECSSITIPRRIKRDLERLPKNILKKIDQEKSVAVEKCLISVSNLTPTIFKDNKWKSLSSKVLHEQTKRGNDNTYIYKHIIRALEYHTNSTLPIIECKKNSYNTDTYEKGIIAKQYKFSSHYEFSNVVKYNLKDGDSIKKRTRYLYSKLNRASKNPIGKNLISLYGRIELPTENEILIEGRRLVKEGYRTKKGKLLTYLNKRSKDYFSDFESRSFIEENLKQFKYLTSSGYMIPNIGDIKSGGRVVDSFNLMPSWIRQMCLIDNEEIVELDYSAFHPNIALSIFEGNTQFLTHQQVAKDLDKNVQEVKIEHLSFFNKHPNEMKKSILYRYYSSKEPLMLNRIIQDKHRNNYKNTSKLLFNKEVEIMTECIKALNKRNVYVIYVYDALYCKKSDKNIVKEILNKAVIDNGVFTQVK</sequence>
<dbReference type="GeneID" id="78060350"/>
<evidence type="ECO:0000313" key="1">
    <source>
        <dbReference type="EMBL" id="AIZ41223.1"/>
    </source>
</evidence>
<dbReference type="RefSeq" id="WP_029447313.1">
    <property type="nucleotide sequence ID" value="NZ_CP009976.1"/>
</dbReference>
<dbReference type="EMBL" id="CP009976">
    <property type="protein sequence ID" value="AIZ41223.1"/>
    <property type="molecule type" value="Genomic_DNA"/>
</dbReference>
<reference evidence="1 2" key="1">
    <citation type="journal article" date="2014" name="Environ. Microbiol.">
        <title>Contrasting genomic patterns and infection strategies of two co-existing Bacteroidetes podovirus genera.</title>
        <authorList>
            <person name="Holmfeldt K."/>
            <person name="Howard-Varona C."/>
            <person name="Solonenko N."/>
            <person name="Sullivan M.B."/>
        </authorList>
    </citation>
    <scope>NUCLEOTIDE SEQUENCE [LARGE SCALE GENOMIC DNA]</scope>
    <source>
        <strain evidence="1 2">18</strain>
    </source>
</reference>
<evidence type="ECO:0000313" key="2">
    <source>
        <dbReference type="Proteomes" id="UP000030786"/>
    </source>
</evidence>
<organism evidence="1 2">
    <name type="scientific">Cellulophaga baltica 18</name>
    <dbReference type="NCBI Taxonomy" id="1348584"/>
    <lineage>
        <taxon>Bacteria</taxon>
        <taxon>Pseudomonadati</taxon>
        <taxon>Bacteroidota</taxon>
        <taxon>Flavobacteriia</taxon>
        <taxon>Flavobacteriales</taxon>
        <taxon>Flavobacteriaceae</taxon>
        <taxon>Cellulophaga</taxon>
    </lineage>
</organism>
<name>A0AAU8RK91_9FLAO</name>
<gene>
    <name evidence="1" type="ORF">M666_06340</name>
</gene>
<accession>A0AAU8RK91</accession>
<dbReference type="KEGG" id="cbat:M666_06340"/>
<proteinExistence type="predicted"/>
<dbReference type="AlphaFoldDB" id="A0AAU8RK91"/>
<protein>
    <submittedName>
        <fullName evidence="1">Uncharacterized protein</fullName>
    </submittedName>
</protein>
<dbReference type="Proteomes" id="UP000030786">
    <property type="component" value="Chromosome"/>
</dbReference>